<proteinExistence type="predicted"/>
<dbReference type="AlphaFoldDB" id="A0A402ACD6"/>
<comment type="caution">
    <text evidence="1">The sequence shown here is derived from an EMBL/GenBank/DDBJ whole genome shotgun (WGS) entry which is preliminary data.</text>
</comment>
<evidence type="ECO:0008006" key="3">
    <source>
        <dbReference type="Google" id="ProtNLM"/>
    </source>
</evidence>
<reference evidence="2" key="1">
    <citation type="submission" date="2018-12" db="EMBL/GenBank/DDBJ databases">
        <title>Tengunoibacter tsumagoiensis gen. nov., sp. nov., Dictyobacter kobayashii sp. nov., D. alpinus sp. nov., and D. joshuensis sp. nov. and description of Dictyobacteraceae fam. nov. within the order Ktedonobacterales isolated from Tengu-no-mugimeshi.</title>
        <authorList>
            <person name="Wang C.M."/>
            <person name="Zheng Y."/>
            <person name="Sakai Y."/>
            <person name="Toyoda A."/>
            <person name="Minakuchi Y."/>
            <person name="Abe K."/>
            <person name="Yokota A."/>
            <person name="Yabe S."/>
        </authorList>
    </citation>
    <scope>NUCLEOTIDE SEQUENCE [LARGE SCALE GENOMIC DNA]</scope>
    <source>
        <strain evidence="2">Uno11</strain>
    </source>
</reference>
<sequence length="88" mass="9967">MSTSAKLIDPNDPQLSIGRQCELLGLARSSYYYQPVAVSEEDLMLMRLLDEQYTRTPFYGTRKMTKLAQPTRLWSRTQTGPSPASHDG</sequence>
<evidence type="ECO:0000313" key="1">
    <source>
        <dbReference type="EMBL" id="GCE16770.1"/>
    </source>
</evidence>
<dbReference type="EMBL" id="BIFS01000001">
    <property type="protein sequence ID" value="GCE16770.1"/>
    <property type="molecule type" value="Genomic_DNA"/>
</dbReference>
<accession>A0A402ACD6</accession>
<name>A0A402ACD6_9CHLR</name>
<keyword evidence="2" id="KW-1185">Reference proteome</keyword>
<evidence type="ECO:0000313" key="2">
    <source>
        <dbReference type="Proteomes" id="UP000287188"/>
    </source>
</evidence>
<protein>
    <recommendedName>
        <fullName evidence="3">HTH-like domain-containing protein</fullName>
    </recommendedName>
</protein>
<gene>
    <name evidence="1" type="ORF">KDK_05700</name>
</gene>
<dbReference type="Proteomes" id="UP000287188">
    <property type="component" value="Unassembled WGS sequence"/>
</dbReference>
<organism evidence="1 2">
    <name type="scientific">Dictyobacter kobayashii</name>
    <dbReference type="NCBI Taxonomy" id="2014872"/>
    <lineage>
        <taxon>Bacteria</taxon>
        <taxon>Bacillati</taxon>
        <taxon>Chloroflexota</taxon>
        <taxon>Ktedonobacteria</taxon>
        <taxon>Ktedonobacterales</taxon>
        <taxon>Dictyobacteraceae</taxon>
        <taxon>Dictyobacter</taxon>
    </lineage>
</organism>